<evidence type="ECO:0000313" key="10">
    <source>
        <dbReference type="Proteomes" id="UP001222027"/>
    </source>
</evidence>
<evidence type="ECO:0000313" key="8">
    <source>
        <dbReference type="EMBL" id="RRT37549.1"/>
    </source>
</evidence>
<keyword evidence="4 6" id="KW-1133">Transmembrane helix</keyword>
<comment type="subcellular location">
    <subcellularLocation>
        <location evidence="1">Membrane</location>
        <topology evidence="1">Multi-pass membrane protein</topology>
    </subcellularLocation>
</comment>
<sequence>MATHAAEDDLEKQPLIKFAESSVDDPPNLIQKVYRSTAHLANHLPTGTALAFQVLSPVLTNQGRCTEANRVMASCLLALCALSCCLLSLTDSFRDEATGRVRYGLATLKGLCVIDGLKPLPPELAAGYRLGLVDLLHAFTSLLVFAAVALLDKNVASCFYPTPSEDTRQVLSALPVGIGVLGSTLLVAFPTSRHGIGFPLSPDT</sequence>
<dbReference type="GO" id="GO:0016020">
    <property type="term" value="C:membrane"/>
    <property type="evidence" value="ECO:0007669"/>
    <property type="project" value="UniProtKB-SubCell"/>
</dbReference>
<reference evidence="8 9" key="1">
    <citation type="journal article" date="2014" name="Agronomy (Basel)">
        <title>A Draft Genome Sequence for Ensete ventricosum, the Drought-Tolerant Tree Against Hunger.</title>
        <authorList>
            <person name="Harrison J."/>
            <person name="Moore K.A."/>
            <person name="Paszkiewicz K."/>
            <person name="Jones T."/>
            <person name="Grant M."/>
            <person name="Ambacheew D."/>
            <person name="Muzemil S."/>
            <person name="Studholme D.J."/>
        </authorList>
    </citation>
    <scope>NUCLEOTIDE SEQUENCE [LARGE SCALE GENOMIC DNA]</scope>
</reference>
<evidence type="ECO:0000313" key="7">
    <source>
        <dbReference type="EMBL" id="KAJ8491638.1"/>
    </source>
</evidence>
<feature type="transmembrane region" description="Helical" evidence="6">
    <location>
        <begin position="71"/>
        <end position="89"/>
    </location>
</feature>
<dbReference type="OrthoDB" id="525686at2759"/>
<proteinExistence type="inferred from homology"/>
<dbReference type="AlphaFoldDB" id="A0A426XDJ3"/>
<dbReference type="GO" id="GO:0005737">
    <property type="term" value="C:cytoplasm"/>
    <property type="evidence" value="ECO:0007669"/>
    <property type="project" value="UniProtKB-ARBA"/>
</dbReference>
<name>A0A426XDJ3_ENSVE</name>
<evidence type="ECO:0000256" key="1">
    <source>
        <dbReference type="ARBA" id="ARBA00004141"/>
    </source>
</evidence>
<evidence type="ECO:0000256" key="4">
    <source>
        <dbReference type="ARBA" id="ARBA00022989"/>
    </source>
</evidence>
<protein>
    <submittedName>
        <fullName evidence="8">Uncharacterized protein</fullName>
    </submittedName>
</protein>
<dbReference type="Pfam" id="PF05078">
    <property type="entry name" value="DUF679"/>
    <property type="match status" value="1"/>
</dbReference>
<organism evidence="8 9">
    <name type="scientific">Ensete ventricosum</name>
    <name type="common">Abyssinian banana</name>
    <name type="synonym">Musa ensete</name>
    <dbReference type="NCBI Taxonomy" id="4639"/>
    <lineage>
        <taxon>Eukaryota</taxon>
        <taxon>Viridiplantae</taxon>
        <taxon>Streptophyta</taxon>
        <taxon>Embryophyta</taxon>
        <taxon>Tracheophyta</taxon>
        <taxon>Spermatophyta</taxon>
        <taxon>Magnoliopsida</taxon>
        <taxon>Liliopsida</taxon>
        <taxon>Zingiberales</taxon>
        <taxon>Musaceae</taxon>
        <taxon>Ensete</taxon>
    </lineage>
</organism>
<dbReference type="EMBL" id="JAQQAF010000004">
    <property type="protein sequence ID" value="KAJ8491638.1"/>
    <property type="molecule type" value="Genomic_DNA"/>
</dbReference>
<evidence type="ECO:0000256" key="2">
    <source>
        <dbReference type="ARBA" id="ARBA00008707"/>
    </source>
</evidence>
<gene>
    <name evidence="8" type="ORF">B296_00053142</name>
    <name evidence="7" type="ORF">OPV22_013359</name>
</gene>
<dbReference type="GO" id="GO:0010256">
    <property type="term" value="P:endomembrane system organization"/>
    <property type="evidence" value="ECO:0007669"/>
    <property type="project" value="TreeGrafter"/>
</dbReference>
<dbReference type="InterPro" id="IPR007770">
    <property type="entry name" value="DMP"/>
</dbReference>
<keyword evidence="5 6" id="KW-0472">Membrane</keyword>
<dbReference type="Proteomes" id="UP001222027">
    <property type="component" value="Unassembled WGS sequence"/>
</dbReference>
<evidence type="ECO:0000256" key="6">
    <source>
        <dbReference type="SAM" id="Phobius"/>
    </source>
</evidence>
<reference evidence="7 10" key="3">
    <citation type="submission" date="2022-12" db="EMBL/GenBank/DDBJ databases">
        <title>Chromosome-scale assembly of the Ensete ventricosum genome.</title>
        <authorList>
            <person name="Dussert Y."/>
            <person name="Stocks J."/>
            <person name="Wendawek A."/>
            <person name="Woldeyes F."/>
            <person name="Nichols R.A."/>
            <person name="Borrell J.S."/>
        </authorList>
    </citation>
    <scope>NUCLEOTIDE SEQUENCE [LARGE SCALE GENOMIC DNA]</scope>
    <source>
        <strain evidence="10">cv. Maze</strain>
        <strain evidence="7">MazeRef_0001</strain>
        <tissue evidence="7">Seeds</tissue>
    </source>
</reference>
<comment type="similarity">
    <text evidence="2">Belongs to the plant DMP1 protein family.</text>
</comment>
<evidence type="ECO:0000256" key="5">
    <source>
        <dbReference type="ARBA" id="ARBA00023136"/>
    </source>
</evidence>
<evidence type="ECO:0000313" key="9">
    <source>
        <dbReference type="Proteomes" id="UP000287651"/>
    </source>
</evidence>
<feature type="transmembrane region" description="Helical" evidence="6">
    <location>
        <begin position="171"/>
        <end position="189"/>
    </location>
</feature>
<dbReference type="PANTHER" id="PTHR31621:SF0">
    <property type="entry name" value="PROTEIN DMP6"/>
    <property type="match status" value="1"/>
</dbReference>
<feature type="transmembrane region" description="Helical" evidence="6">
    <location>
        <begin position="132"/>
        <end position="151"/>
    </location>
</feature>
<dbReference type="EMBL" id="AMZH03022159">
    <property type="protein sequence ID" value="RRT37549.1"/>
    <property type="molecule type" value="Genomic_DNA"/>
</dbReference>
<evidence type="ECO:0000256" key="3">
    <source>
        <dbReference type="ARBA" id="ARBA00022692"/>
    </source>
</evidence>
<dbReference type="PANTHER" id="PTHR31621">
    <property type="entry name" value="PROTEIN DMP3"/>
    <property type="match status" value="1"/>
</dbReference>
<comment type="caution">
    <text evidence="8">The sequence shown here is derived from an EMBL/GenBank/DDBJ whole genome shotgun (WGS) entry which is preliminary data.</text>
</comment>
<keyword evidence="3 6" id="KW-0812">Transmembrane</keyword>
<reference evidence="8" key="2">
    <citation type="submission" date="2018-09" db="EMBL/GenBank/DDBJ databases">
        <authorList>
            <person name="Harrison J."/>
            <person name="Moore K.A."/>
            <person name="Paszkiewicz K."/>
            <person name="Jones T."/>
            <person name="Grant M."/>
            <person name="Ambacheew D."/>
            <person name="Muzemil S."/>
            <person name="Studholme D."/>
        </authorList>
    </citation>
    <scope>NUCLEOTIDE SEQUENCE</scope>
</reference>
<accession>A0A426XDJ3</accession>
<dbReference type="Proteomes" id="UP000287651">
    <property type="component" value="Unassembled WGS sequence"/>
</dbReference>
<keyword evidence="10" id="KW-1185">Reference proteome</keyword>